<name>A0A6C0E110_9ZZZZ</name>
<reference evidence="1" key="1">
    <citation type="journal article" date="2020" name="Nature">
        <title>Giant virus diversity and host interactions through global metagenomics.</title>
        <authorList>
            <person name="Schulz F."/>
            <person name="Roux S."/>
            <person name="Paez-Espino D."/>
            <person name="Jungbluth S."/>
            <person name="Walsh D.A."/>
            <person name="Denef V.J."/>
            <person name="McMahon K.D."/>
            <person name="Konstantinidis K.T."/>
            <person name="Eloe-Fadrosh E.A."/>
            <person name="Kyrpides N.C."/>
            <person name="Woyke T."/>
        </authorList>
    </citation>
    <scope>NUCLEOTIDE SEQUENCE</scope>
    <source>
        <strain evidence="1">GVMAG-M-3300023179-114</strain>
    </source>
</reference>
<accession>A0A6C0E110</accession>
<sequence length="35" mass="4010">MVIAKLEKDLQNKIMAIDFLTHQLVAKNSHELIGF</sequence>
<dbReference type="EMBL" id="MN739721">
    <property type="protein sequence ID" value="QHT22837.1"/>
    <property type="molecule type" value="Genomic_DNA"/>
</dbReference>
<proteinExistence type="predicted"/>
<evidence type="ECO:0000313" key="1">
    <source>
        <dbReference type="EMBL" id="QHT22837.1"/>
    </source>
</evidence>
<dbReference type="AlphaFoldDB" id="A0A6C0E110"/>
<organism evidence="1">
    <name type="scientific">viral metagenome</name>
    <dbReference type="NCBI Taxonomy" id="1070528"/>
    <lineage>
        <taxon>unclassified sequences</taxon>
        <taxon>metagenomes</taxon>
        <taxon>organismal metagenomes</taxon>
    </lineage>
</organism>
<protein>
    <submittedName>
        <fullName evidence="1">Uncharacterized protein</fullName>
    </submittedName>
</protein>